<dbReference type="RefSeq" id="WP_093047423.1">
    <property type="nucleotide sequence ID" value="NZ_FOGT01000002.1"/>
</dbReference>
<evidence type="ECO:0000313" key="2">
    <source>
        <dbReference type="Proteomes" id="UP000198571"/>
    </source>
</evidence>
<name>A0A1H9Q921_9BACI</name>
<dbReference type="Proteomes" id="UP000198571">
    <property type="component" value="Unassembled WGS sequence"/>
</dbReference>
<protein>
    <submittedName>
        <fullName evidence="1">Uncharacterized protein</fullName>
    </submittedName>
</protein>
<dbReference type="EMBL" id="FOGT01000002">
    <property type="protein sequence ID" value="SER56655.1"/>
    <property type="molecule type" value="Genomic_DNA"/>
</dbReference>
<keyword evidence="2" id="KW-1185">Reference proteome</keyword>
<evidence type="ECO:0000313" key="1">
    <source>
        <dbReference type="EMBL" id="SER56655.1"/>
    </source>
</evidence>
<proteinExistence type="predicted"/>
<sequence>MGTQNFITSSFEPESEDNLFRDQRLLDLEASQDEFNYRDTTPSQARENNRRNVFQRMSTWVRGLLKLNPSVKSTAENTPTYK</sequence>
<reference evidence="2" key="1">
    <citation type="submission" date="2016-10" db="EMBL/GenBank/DDBJ databases">
        <authorList>
            <person name="Varghese N."/>
            <person name="Submissions S."/>
        </authorList>
    </citation>
    <scope>NUCLEOTIDE SEQUENCE [LARGE SCALE GENOMIC DNA]</scope>
    <source>
        <strain evidence="2">S9</strain>
    </source>
</reference>
<accession>A0A1H9Q921</accession>
<dbReference type="AlphaFoldDB" id="A0A1H9Q921"/>
<gene>
    <name evidence="1" type="ORF">SAMN05518684_10282</name>
</gene>
<organism evidence="1 2">
    <name type="scientific">Salipaludibacillus aurantiacus</name>
    <dbReference type="NCBI Taxonomy" id="1601833"/>
    <lineage>
        <taxon>Bacteria</taxon>
        <taxon>Bacillati</taxon>
        <taxon>Bacillota</taxon>
        <taxon>Bacilli</taxon>
        <taxon>Bacillales</taxon>
        <taxon>Bacillaceae</taxon>
    </lineage>
</organism>